<feature type="domain" description="Thoeris protein ThsB TIR-like" evidence="1">
    <location>
        <begin position="6"/>
        <end position="103"/>
    </location>
</feature>
<dbReference type="Pfam" id="PF08937">
    <property type="entry name" value="ThsB_TIR"/>
    <property type="match status" value="1"/>
</dbReference>
<dbReference type="InterPro" id="IPR015032">
    <property type="entry name" value="ThsB__TIR-like_domain"/>
</dbReference>
<evidence type="ECO:0000313" key="2">
    <source>
        <dbReference type="EMBL" id="MDM1551853.1"/>
    </source>
</evidence>
<organism evidence="2 3">
    <name type="scientific">Empedobacter falsenii</name>
    <dbReference type="NCBI Taxonomy" id="343874"/>
    <lineage>
        <taxon>Bacteria</taxon>
        <taxon>Pseudomonadati</taxon>
        <taxon>Bacteroidota</taxon>
        <taxon>Flavobacteriia</taxon>
        <taxon>Flavobacteriales</taxon>
        <taxon>Weeksellaceae</taxon>
        <taxon>Empedobacter</taxon>
    </lineage>
</organism>
<protein>
    <submittedName>
        <fullName evidence="2">TIR domain-containing protein</fullName>
    </submittedName>
</protein>
<dbReference type="RefSeq" id="WP_286486385.1">
    <property type="nucleotide sequence ID" value="NZ_JACALR010000005.1"/>
</dbReference>
<dbReference type="AlphaFoldDB" id="A0AAW7DJL9"/>
<dbReference type="Proteomes" id="UP001173578">
    <property type="component" value="Unassembled WGS sequence"/>
</dbReference>
<accession>A0AAW7DJL9</accession>
<reference evidence="2" key="2">
    <citation type="journal article" date="2022" name="Sci. Total Environ.">
        <title>Prevalence, transmission, and molecular epidemiology of tet(X)-positive bacteria among humans, animals, and environmental niches in China: An epidemiological, and genomic-based study.</title>
        <authorList>
            <person name="Dong N."/>
            <person name="Zeng Y."/>
            <person name="Cai C."/>
            <person name="Sun C."/>
            <person name="Lu J."/>
            <person name="Liu C."/>
            <person name="Zhou H."/>
            <person name="Sun Q."/>
            <person name="Shu L."/>
            <person name="Wang H."/>
            <person name="Wang Y."/>
            <person name="Wang S."/>
            <person name="Wu C."/>
            <person name="Chan E.W."/>
            <person name="Chen G."/>
            <person name="Shen Z."/>
            <person name="Chen S."/>
            <person name="Zhang R."/>
        </authorList>
    </citation>
    <scope>NUCLEOTIDE SEQUENCE</scope>
    <source>
        <strain evidence="2">210</strain>
    </source>
</reference>
<gene>
    <name evidence="2" type="ORF">HX095_11570</name>
</gene>
<sequence>MAKRVFFSFHYQDVIDFRANVVRNHWKTKPDREVAGFFDSSIWEDAKKTSDLALKRLINKGLENTSNTCVLIGSDTFNRRWVSYEIMKSLEKGNHIFGVHINSIKCKNQKTKSKGNNPFYYLGYSFSSDGKKLSLHDYINGKWIKYPDLDGWSVKEVAESERNKIRRLSSIFSVYDWYEDDGYNNFSKWVK</sequence>
<name>A0AAW7DJL9_9FLAO</name>
<evidence type="ECO:0000259" key="1">
    <source>
        <dbReference type="Pfam" id="PF08937"/>
    </source>
</evidence>
<dbReference type="Gene3D" id="3.40.50.11200">
    <property type="match status" value="1"/>
</dbReference>
<reference evidence="2" key="1">
    <citation type="submission" date="2020-06" db="EMBL/GenBank/DDBJ databases">
        <authorList>
            <person name="Dong N."/>
        </authorList>
    </citation>
    <scope>NUCLEOTIDE SEQUENCE</scope>
    <source>
        <strain evidence="2">210</strain>
    </source>
</reference>
<comment type="caution">
    <text evidence="2">The sequence shown here is derived from an EMBL/GenBank/DDBJ whole genome shotgun (WGS) entry which is preliminary data.</text>
</comment>
<proteinExistence type="predicted"/>
<evidence type="ECO:0000313" key="3">
    <source>
        <dbReference type="Proteomes" id="UP001173578"/>
    </source>
</evidence>
<dbReference type="EMBL" id="JACALR010000005">
    <property type="protein sequence ID" value="MDM1551853.1"/>
    <property type="molecule type" value="Genomic_DNA"/>
</dbReference>